<reference evidence="1 2" key="1">
    <citation type="submission" date="2019-08" db="EMBL/GenBank/DDBJ databases">
        <title>In-depth cultivation of the pig gut microbiome towards novel bacterial diversity and tailored functional studies.</title>
        <authorList>
            <person name="Wylensek D."/>
            <person name="Hitch T.C.A."/>
            <person name="Clavel T."/>
        </authorList>
    </citation>
    <scope>NUCLEOTIDE SEQUENCE [LARGE SCALE GENOMIC DNA]</scope>
    <source>
        <strain evidence="1 2">MUC/MUC-530-WT-4D</strain>
    </source>
</reference>
<dbReference type="RefSeq" id="WP_154430161.1">
    <property type="nucleotide sequence ID" value="NZ_VUNI01000015.1"/>
</dbReference>
<organism evidence="1 2">
    <name type="scientific">Roseburia porci</name>
    <dbReference type="NCBI Taxonomy" id="2605790"/>
    <lineage>
        <taxon>Bacteria</taxon>
        <taxon>Bacillati</taxon>
        <taxon>Bacillota</taxon>
        <taxon>Clostridia</taxon>
        <taxon>Lachnospirales</taxon>
        <taxon>Lachnospiraceae</taxon>
        <taxon>Roseburia</taxon>
    </lineage>
</organism>
<keyword evidence="2" id="KW-1185">Reference proteome</keyword>
<protein>
    <submittedName>
        <fullName evidence="1">TnpV protein</fullName>
    </submittedName>
</protein>
<proteinExistence type="predicted"/>
<accession>A0A6L5YT97</accession>
<dbReference type="InterPro" id="IPR026989">
    <property type="entry name" value="TnpV"/>
</dbReference>
<dbReference type="Pfam" id="PF14198">
    <property type="entry name" value="TnpV"/>
    <property type="match status" value="1"/>
</dbReference>
<dbReference type="EMBL" id="VUNI01000015">
    <property type="protein sequence ID" value="MST75196.1"/>
    <property type="molecule type" value="Genomic_DNA"/>
</dbReference>
<evidence type="ECO:0000313" key="2">
    <source>
        <dbReference type="Proteomes" id="UP000474024"/>
    </source>
</evidence>
<dbReference type="Proteomes" id="UP000474024">
    <property type="component" value="Unassembled WGS sequence"/>
</dbReference>
<dbReference type="AlphaFoldDB" id="A0A6L5YT97"/>
<name>A0A6L5YT97_9FIRM</name>
<comment type="caution">
    <text evidence="1">The sequence shown here is derived from an EMBL/GenBank/DDBJ whole genome shotgun (WGS) entry which is preliminary data.</text>
</comment>
<sequence length="117" mass="14075">MELTYHWKGDYLIPDVSLDDGSSYNIGKYGRMRQKYLCENYPSEYLHLVITEKLWKQLEDLEEECHEMLDRLMEQMAKREGLTEHMKSTDQLGWIRKMNSIQSRAEEIVIHELIYTN</sequence>
<evidence type="ECO:0000313" key="1">
    <source>
        <dbReference type="EMBL" id="MST75196.1"/>
    </source>
</evidence>
<gene>
    <name evidence="1" type="ORF">FYJ75_09170</name>
</gene>